<evidence type="ECO:0008006" key="4">
    <source>
        <dbReference type="Google" id="ProtNLM"/>
    </source>
</evidence>
<keyword evidence="1" id="KW-0812">Transmembrane</keyword>
<comment type="caution">
    <text evidence="2">The sequence shown here is derived from an EMBL/GenBank/DDBJ whole genome shotgun (WGS) entry which is preliminary data.</text>
</comment>
<dbReference type="AlphaFoldDB" id="A0A9X3LD27"/>
<reference evidence="2" key="1">
    <citation type="submission" date="2022-05" db="EMBL/GenBank/DDBJ databases">
        <authorList>
            <person name="Colautti A."/>
            <person name="Iacumin L."/>
        </authorList>
    </citation>
    <scope>NUCLEOTIDE SEQUENCE</scope>
    <source>
        <strain evidence="2">DSM 30747</strain>
    </source>
</reference>
<dbReference type="EMBL" id="JAMKBI010000021">
    <property type="protein sequence ID" value="MCZ8535390.1"/>
    <property type="molecule type" value="Genomic_DNA"/>
</dbReference>
<proteinExistence type="predicted"/>
<dbReference type="RefSeq" id="WP_269923361.1">
    <property type="nucleotide sequence ID" value="NZ_JAMKBI010000021.1"/>
</dbReference>
<name>A0A9X3LD27_9BACI</name>
<sequence length="196" mass="22898">MVILIKLGILHLKYIEVIENGQAYFTFVNFTLFIVFLVIYATANDKSSPYEEIYPEIGYKTVDDALEDFEQHFKQKLKLPLRVPPISFTHHFGRFSDLDGVNNNSFELKFINDQLSENHYKIDVRPIKNNIPIREKYVIKTFKLKNGVVANYMTISGFNVLVFERDGWQYMLSIDKRVSDKVTPETLLDIANSIEY</sequence>
<evidence type="ECO:0000313" key="2">
    <source>
        <dbReference type="EMBL" id="MCZ8535390.1"/>
    </source>
</evidence>
<organism evidence="2 3">
    <name type="scientific">Psychrobacillus psychrodurans</name>
    <dbReference type="NCBI Taxonomy" id="126157"/>
    <lineage>
        <taxon>Bacteria</taxon>
        <taxon>Bacillati</taxon>
        <taxon>Bacillota</taxon>
        <taxon>Bacilli</taxon>
        <taxon>Bacillales</taxon>
        <taxon>Bacillaceae</taxon>
        <taxon>Psychrobacillus</taxon>
    </lineage>
</organism>
<feature type="transmembrane region" description="Helical" evidence="1">
    <location>
        <begin position="23"/>
        <end position="43"/>
    </location>
</feature>
<evidence type="ECO:0000313" key="3">
    <source>
        <dbReference type="Proteomes" id="UP001152172"/>
    </source>
</evidence>
<keyword evidence="1" id="KW-1133">Transmembrane helix</keyword>
<accession>A0A9X3LD27</accession>
<gene>
    <name evidence="2" type="ORF">M9R61_18990</name>
</gene>
<keyword evidence="3" id="KW-1185">Reference proteome</keyword>
<evidence type="ECO:0000256" key="1">
    <source>
        <dbReference type="SAM" id="Phobius"/>
    </source>
</evidence>
<dbReference type="Proteomes" id="UP001152172">
    <property type="component" value="Unassembled WGS sequence"/>
</dbReference>
<protein>
    <recommendedName>
        <fullName evidence="4">DUF4367 domain-containing protein</fullName>
    </recommendedName>
</protein>
<keyword evidence="1" id="KW-0472">Membrane</keyword>